<accession>A0A142IDU1</accession>
<sequence>MATVDNNVVATDAVSKAIAQMIKANGAKFFGVTFVKKNGEERTLNGHMRKVEGHGGHNNASHYEKYVTIVLNEKDENGKEQWRNVNLETIVSLKIGGRSITFK</sequence>
<gene>
    <name evidence="1" type="ORF">vB_PsyM_KIL1_0149</name>
</gene>
<organism evidence="1 2">
    <name type="scientific">Pseudomonas phage vB_PsyM_KIL1</name>
    <dbReference type="NCBI Taxonomy" id="1777065"/>
    <lineage>
        <taxon>Viruses</taxon>
        <taxon>Duplodnaviria</taxon>
        <taxon>Heunggongvirae</taxon>
        <taxon>Uroviricota</taxon>
        <taxon>Caudoviricetes</taxon>
        <taxon>Vandenendeviridae</taxon>
        <taxon>Gorskivirinae</taxon>
        <taxon>Flaumdravirus</taxon>
        <taxon>Flaumdravirus KIL4</taxon>
    </lineage>
</organism>
<dbReference type="RefSeq" id="YP_009276078.1">
    <property type="nucleotide sequence ID" value="NC_030934.1"/>
</dbReference>
<protein>
    <submittedName>
        <fullName evidence="1">Uncharacterized protein</fullName>
    </submittedName>
</protein>
<dbReference type="OrthoDB" id="22557at10239"/>
<reference evidence="1 2" key="1">
    <citation type="journal article" date="2016" name="Front. Microbiol.">
        <title>Characterization of Novel Bacteriophages for Biocontrol of Bacterial Blight in Leek Caused by Pseudomonas syringae pv. porri.</title>
        <authorList>
            <person name="Rombouts S."/>
            <person name="Lavigne R."/>
        </authorList>
    </citation>
    <scope>NUCLEOTIDE SEQUENCE [LARGE SCALE GENOMIC DNA]</scope>
</reference>
<name>A0A142IDU1_9CAUD</name>
<dbReference type="Proteomes" id="UP000203989">
    <property type="component" value="Segment"/>
</dbReference>
<dbReference type="EMBL" id="KU130126">
    <property type="protein sequence ID" value="AMR57396.1"/>
    <property type="molecule type" value="Genomic_DNA"/>
</dbReference>
<proteinExistence type="predicted"/>
<keyword evidence="2" id="KW-1185">Reference proteome</keyword>
<dbReference type="GeneID" id="28802542"/>
<dbReference type="KEGG" id="vg:28802542"/>
<evidence type="ECO:0000313" key="2">
    <source>
        <dbReference type="Proteomes" id="UP000203989"/>
    </source>
</evidence>
<evidence type="ECO:0000313" key="1">
    <source>
        <dbReference type="EMBL" id="AMR57396.1"/>
    </source>
</evidence>